<protein>
    <submittedName>
        <fullName evidence="1">Uncharacterized protein</fullName>
    </submittedName>
</protein>
<feature type="non-terminal residue" evidence="1">
    <location>
        <position position="1"/>
    </location>
</feature>
<proteinExistence type="predicted"/>
<accession>A0A0B7AVK1</accession>
<organism evidence="1">
    <name type="scientific">Arion vulgaris</name>
    <dbReference type="NCBI Taxonomy" id="1028688"/>
    <lineage>
        <taxon>Eukaryota</taxon>
        <taxon>Metazoa</taxon>
        <taxon>Spiralia</taxon>
        <taxon>Lophotrochozoa</taxon>
        <taxon>Mollusca</taxon>
        <taxon>Gastropoda</taxon>
        <taxon>Heterobranchia</taxon>
        <taxon>Euthyneura</taxon>
        <taxon>Panpulmonata</taxon>
        <taxon>Eupulmonata</taxon>
        <taxon>Stylommatophora</taxon>
        <taxon>Helicina</taxon>
        <taxon>Arionoidea</taxon>
        <taxon>Arionidae</taxon>
        <taxon>Arion</taxon>
    </lineage>
</organism>
<name>A0A0B7AVK1_9EUPU</name>
<evidence type="ECO:0000313" key="1">
    <source>
        <dbReference type="EMBL" id="CEK84878.1"/>
    </source>
</evidence>
<sequence>KNVTPYCGIEPKPNAYDASALTTTLMLLTGKHQDERNGEAKMYLTKSCERRG</sequence>
<reference evidence="1" key="1">
    <citation type="submission" date="2014-12" db="EMBL/GenBank/DDBJ databases">
        <title>Insight into the proteome of Arion vulgaris.</title>
        <authorList>
            <person name="Aradska J."/>
            <person name="Bulat T."/>
            <person name="Smidak R."/>
            <person name="Sarate P."/>
            <person name="Gangsoo J."/>
            <person name="Sialana F."/>
            <person name="Bilban M."/>
            <person name="Lubec G."/>
        </authorList>
    </citation>
    <scope>NUCLEOTIDE SEQUENCE</scope>
    <source>
        <tissue evidence="1">Skin</tissue>
    </source>
</reference>
<dbReference type="AlphaFoldDB" id="A0A0B7AVK1"/>
<dbReference type="EMBL" id="HACG01038013">
    <property type="protein sequence ID" value="CEK84878.1"/>
    <property type="molecule type" value="Transcribed_RNA"/>
</dbReference>
<gene>
    <name evidence="1" type="primary">ORF144999</name>
</gene>